<sequence length="95" mass="10586">MSGALTGFQIYGAHRHQCPEETNGDPILFSGTLRFNLDPFNHYTDEAIWHALELANLKSFIKDANNNNDANYGLDMNISEGGSNIRLVSVFGFFC</sequence>
<dbReference type="Gene3D" id="3.40.50.300">
    <property type="entry name" value="P-loop containing nucleotide triphosphate hydrolases"/>
    <property type="match status" value="1"/>
</dbReference>
<dbReference type="GO" id="GO:0042626">
    <property type="term" value="F:ATPase-coupled transmembrane transporter activity"/>
    <property type="evidence" value="ECO:0007669"/>
    <property type="project" value="TreeGrafter"/>
</dbReference>
<keyword evidence="2" id="KW-0067">ATP-binding</keyword>
<evidence type="ECO:0000313" key="4">
    <source>
        <dbReference type="Proteomes" id="UP000269396"/>
    </source>
</evidence>
<dbReference type="InterPro" id="IPR027417">
    <property type="entry name" value="P-loop_NTPase"/>
</dbReference>
<keyword evidence="1" id="KW-0547">Nucleotide-binding</keyword>
<name>A0A183Q493_9TREM</name>
<reference evidence="3 4" key="1">
    <citation type="submission" date="2018-11" db="EMBL/GenBank/DDBJ databases">
        <authorList>
            <consortium name="Pathogen Informatics"/>
        </authorList>
    </citation>
    <scope>NUCLEOTIDE SEQUENCE [LARGE SCALE GENOMIC DNA]</scope>
    <source>
        <strain>Denwood</strain>
        <strain evidence="4">Zambia</strain>
    </source>
</reference>
<gene>
    <name evidence="3" type="ORF">SMTD_LOCUS21429</name>
</gene>
<dbReference type="EMBL" id="UZAL01047280">
    <property type="protein sequence ID" value="VDP84829.1"/>
    <property type="molecule type" value="Genomic_DNA"/>
</dbReference>
<accession>A0A183Q493</accession>
<dbReference type="PANTHER" id="PTHR24223">
    <property type="entry name" value="ATP-BINDING CASSETTE SUB-FAMILY C"/>
    <property type="match status" value="1"/>
</dbReference>
<keyword evidence="4" id="KW-1185">Reference proteome</keyword>
<dbReference type="AlphaFoldDB" id="A0A183Q493"/>
<dbReference type="GO" id="GO:0005524">
    <property type="term" value="F:ATP binding"/>
    <property type="evidence" value="ECO:0007669"/>
    <property type="project" value="UniProtKB-KW"/>
</dbReference>
<dbReference type="InterPro" id="IPR050173">
    <property type="entry name" value="ABC_transporter_C-like"/>
</dbReference>
<evidence type="ECO:0000256" key="2">
    <source>
        <dbReference type="ARBA" id="ARBA00022840"/>
    </source>
</evidence>
<organism evidence="3 4">
    <name type="scientific">Schistosoma mattheei</name>
    <dbReference type="NCBI Taxonomy" id="31246"/>
    <lineage>
        <taxon>Eukaryota</taxon>
        <taxon>Metazoa</taxon>
        <taxon>Spiralia</taxon>
        <taxon>Lophotrochozoa</taxon>
        <taxon>Platyhelminthes</taxon>
        <taxon>Trematoda</taxon>
        <taxon>Digenea</taxon>
        <taxon>Strigeidida</taxon>
        <taxon>Schistosomatoidea</taxon>
        <taxon>Schistosomatidae</taxon>
        <taxon>Schistosoma</taxon>
    </lineage>
</organism>
<proteinExistence type="predicted"/>
<evidence type="ECO:0000313" key="3">
    <source>
        <dbReference type="EMBL" id="VDP84829.1"/>
    </source>
</evidence>
<evidence type="ECO:0000256" key="1">
    <source>
        <dbReference type="ARBA" id="ARBA00022741"/>
    </source>
</evidence>
<dbReference type="Proteomes" id="UP000269396">
    <property type="component" value="Unassembled WGS sequence"/>
</dbReference>
<dbReference type="GO" id="GO:0016020">
    <property type="term" value="C:membrane"/>
    <property type="evidence" value="ECO:0007669"/>
    <property type="project" value="TreeGrafter"/>
</dbReference>
<protein>
    <submittedName>
        <fullName evidence="3">Uncharacterized protein</fullName>
    </submittedName>
</protein>
<dbReference type="STRING" id="31246.A0A183Q493"/>